<dbReference type="EMBL" id="LR796773">
    <property type="protein sequence ID" value="CAB4165441.1"/>
    <property type="molecule type" value="Genomic_DNA"/>
</dbReference>
<gene>
    <name evidence="1" type="ORF">UFOVP823_45</name>
</gene>
<protein>
    <submittedName>
        <fullName evidence="1">Uncharacterized protein</fullName>
    </submittedName>
</protein>
<name>A0A6J5P7N3_9CAUD</name>
<reference evidence="1" key="1">
    <citation type="submission" date="2020-04" db="EMBL/GenBank/DDBJ databases">
        <authorList>
            <person name="Chiriac C."/>
            <person name="Salcher M."/>
            <person name="Ghai R."/>
            <person name="Kavagutti S V."/>
        </authorList>
    </citation>
    <scope>NUCLEOTIDE SEQUENCE</scope>
</reference>
<accession>A0A6J5P7N3</accession>
<sequence length="78" mass="8530">MKVTLNVVTPPPPPPVTKQFDVELVEDCGEVKLRAIVQQRGWLLAFQSDGTIRLCGGVSPDLGLKLDALGRIVIRNSY</sequence>
<organism evidence="1">
    <name type="scientific">uncultured Caudovirales phage</name>
    <dbReference type="NCBI Taxonomy" id="2100421"/>
    <lineage>
        <taxon>Viruses</taxon>
        <taxon>Duplodnaviria</taxon>
        <taxon>Heunggongvirae</taxon>
        <taxon>Uroviricota</taxon>
        <taxon>Caudoviricetes</taxon>
        <taxon>Peduoviridae</taxon>
        <taxon>Maltschvirus</taxon>
        <taxon>Maltschvirus maltsch</taxon>
    </lineage>
</organism>
<evidence type="ECO:0000313" key="1">
    <source>
        <dbReference type="EMBL" id="CAB4165441.1"/>
    </source>
</evidence>
<proteinExistence type="predicted"/>